<evidence type="ECO:0000256" key="2">
    <source>
        <dbReference type="ARBA" id="ARBA00022679"/>
    </source>
</evidence>
<evidence type="ECO:0000256" key="1">
    <source>
        <dbReference type="ARBA" id="ARBA00022490"/>
    </source>
</evidence>
<dbReference type="RefSeq" id="WP_342809387.1">
    <property type="nucleotide sequence ID" value="NZ_JAOPJZ010000012.1"/>
</dbReference>
<comment type="subcellular location">
    <subcellularLocation>
        <location evidence="8">Cytoplasm</location>
    </subcellularLocation>
</comment>
<dbReference type="Gene3D" id="3.90.550.10">
    <property type="entry name" value="Spore Coat Polysaccharide Biosynthesis Protein SpsA, Chain A"/>
    <property type="match status" value="1"/>
</dbReference>
<keyword evidence="3 8" id="KW-0479">Metal-binding</keyword>
<dbReference type="GO" id="GO:0061603">
    <property type="term" value="F:molybdenum cofactor guanylyltransferase activity"/>
    <property type="evidence" value="ECO:0007669"/>
    <property type="project" value="UniProtKB-EC"/>
</dbReference>
<comment type="function">
    <text evidence="8">Transfers a GMP moiety from GTP to Mo-molybdopterin (Mo-MPT) cofactor (Moco or molybdenum cofactor) to form Mo-molybdopterin guanine dinucleotide (Mo-MGD) cofactor.</text>
</comment>
<dbReference type="GO" id="GO:0005737">
    <property type="term" value="C:cytoplasm"/>
    <property type="evidence" value="ECO:0007669"/>
    <property type="project" value="UniProtKB-SubCell"/>
</dbReference>
<keyword evidence="6 8" id="KW-0342">GTP-binding</keyword>
<evidence type="ECO:0000256" key="8">
    <source>
        <dbReference type="HAMAP-Rule" id="MF_00316"/>
    </source>
</evidence>
<proteinExistence type="inferred from homology"/>
<comment type="catalytic activity">
    <reaction evidence="8">
        <text>Mo-molybdopterin + GTP + H(+) = Mo-molybdopterin guanine dinucleotide + diphosphate</text>
        <dbReference type="Rhea" id="RHEA:34243"/>
        <dbReference type="ChEBI" id="CHEBI:15378"/>
        <dbReference type="ChEBI" id="CHEBI:33019"/>
        <dbReference type="ChEBI" id="CHEBI:37565"/>
        <dbReference type="ChEBI" id="CHEBI:71302"/>
        <dbReference type="ChEBI" id="CHEBI:71310"/>
        <dbReference type="EC" id="2.7.7.77"/>
    </reaction>
</comment>
<dbReference type="Proteomes" id="UP001321047">
    <property type="component" value="Unassembled WGS sequence"/>
</dbReference>
<dbReference type="SUPFAM" id="SSF53448">
    <property type="entry name" value="Nucleotide-diphospho-sugar transferases"/>
    <property type="match status" value="1"/>
</dbReference>
<protein>
    <recommendedName>
        <fullName evidence="8">Probable molybdenum cofactor guanylyltransferase</fullName>
        <shortName evidence="8">MoCo guanylyltransferase</shortName>
        <ecNumber evidence="8">2.7.7.77</ecNumber>
    </recommendedName>
    <alternativeName>
        <fullName evidence="8">GTP:molybdopterin guanylyltransferase</fullName>
    </alternativeName>
    <alternativeName>
        <fullName evidence="8">Mo-MPT guanylyltransferase</fullName>
    </alternativeName>
    <alternativeName>
        <fullName evidence="8">Molybdopterin guanylyltransferase</fullName>
    </alternativeName>
    <alternativeName>
        <fullName evidence="8">Molybdopterin-guanine dinucleotide synthase</fullName>
        <shortName evidence="8">MGD synthase</shortName>
    </alternativeName>
</protein>
<evidence type="ECO:0000256" key="7">
    <source>
        <dbReference type="ARBA" id="ARBA00023150"/>
    </source>
</evidence>
<keyword evidence="2 8" id="KW-0808">Transferase</keyword>
<dbReference type="PANTHER" id="PTHR19136:SF81">
    <property type="entry name" value="MOLYBDENUM COFACTOR GUANYLYLTRANSFERASE"/>
    <property type="match status" value="1"/>
</dbReference>
<feature type="binding site" evidence="8">
    <location>
        <position position="90"/>
    </location>
    <ligand>
        <name>GTP</name>
        <dbReference type="ChEBI" id="CHEBI:37565"/>
    </ligand>
</feature>
<keyword evidence="1 8" id="KW-0963">Cytoplasm</keyword>
<feature type="binding site" evidence="8">
    <location>
        <position position="57"/>
    </location>
    <ligand>
        <name>GTP</name>
        <dbReference type="ChEBI" id="CHEBI:37565"/>
    </ligand>
</feature>
<gene>
    <name evidence="8" type="primary">mobA</name>
    <name evidence="10" type="ORF">OB919_13945</name>
</gene>
<comment type="domain">
    <text evidence="8">The N-terminal domain determines nucleotide recognition and specific binding, while the C-terminal domain determines the specific binding to the target protein.</text>
</comment>
<comment type="cofactor">
    <cofactor evidence="8">
        <name>Mg(2+)</name>
        <dbReference type="ChEBI" id="CHEBI:18420"/>
    </cofactor>
</comment>
<reference evidence="10 11" key="1">
    <citation type="submission" date="2022-09" db="EMBL/GenBank/DDBJ databases">
        <title>Enrichment on poylsaccharides allowed isolation of novel metabolic and taxonomic groups of Haloarchaea.</title>
        <authorList>
            <person name="Sorokin D.Y."/>
            <person name="Elcheninov A.G."/>
            <person name="Khizhniak T.V."/>
            <person name="Kolganova T.V."/>
            <person name="Kublanov I.V."/>
        </authorList>
    </citation>
    <scope>NUCLEOTIDE SEQUENCE [LARGE SCALE GENOMIC DNA]</scope>
    <source>
        <strain evidence="10 11">AArc-curdl1</strain>
    </source>
</reference>
<feature type="binding site" evidence="8">
    <location>
        <position position="29"/>
    </location>
    <ligand>
        <name>GTP</name>
        <dbReference type="ChEBI" id="CHEBI:37565"/>
    </ligand>
</feature>
<evidence type="ECO:0000256" key="6">
    <source>
        <dbReference type="ARBA" id="ARBA00023134"/>
    </source>
</evidence>
<dbReference type="InterPro" id="IPR013482">
    <property type="entry name" value="Molybde_CF_guanTrfase"/>
</dbReference>
<sequence length="216" mass="23092">MTPTPRDQPSFSAVILAGGYATRFGDDDKAVADLAGKPMIRHVVERLSESVDTIVVNCRAEQQSPIESALEPLSGDSTVTREFAIDPIPDLGPVGGIKTGLEAVSNEYAAVVACDMPFCSPPLLEELAARAAGHDGAVVRLEDGWYQPTHAVYRAQPMAAACGAVLESDDKRIVRALEAIDCVVVEENDLETPVGSAFESIDTKEALLEAERRLTR</sequence>
<dbReference type="PANTHER" id="PTHR19136">
    <property type="entry name" value="MOLYBDENUM COFACTOR GUANYLYLTRANSFERASE"/>
    <property type="match status" value="1"/>
</dbReference>
<feature type="binding site" evidence="8">
    <location>
        <position position="115"/>
    </location>
    <ligand>
        <name>Mg(2+)</name>
        <dbReference type="ChEBI" id="CHEBI:18420"/>
    </ligand>
</feature>
<keyword evidence="7 8" id="KW-0501">Molybdenum cofactor biosynthesis</keyword>
<evidence type="ECO:0000313" key="11">
    <source>
        <dbReference type="Proteomes" id="UP001321047"/>
    </source>
</evidence>
<evidence type="ECO:0000256" key="3">
    <source>
        <dbReference type="ARBA" id="ARBA00022723"/>
    </source>
</evidence>
<comment type="similarity">
    <text evidence="8">Belongs to the MobA family.</text>
</comment>
<dbReference type="GO" id="GO:0006777">
    <property type="term" value="P:Mo-molybdopterin cofactor biosynthetic process"/>
    <property type="evidence" value="ECO:0007669"/>
    <property type="project" value="UniProtKB-KW"/>
</dbReference>
<keyword evidence="10" id="KW-0548">Nucleotidyltransferase</keyword>
<name>A0AAP2Z9V9_9EURY</name>
<dbReference type="HAMAP" id="MF_00316">
    <property type="entry name" value="MobA"/>
    <property type="match status" value="1"/>
</dbReference>
<dbReference type="CDD" id="cd02503">
    <property type="entry name" value="MobA"/>
    <property type="match status" value="1"/>
</dbReference>
<keyword evidence="11" id="KW-1185">Reference proteome</keyword>
<dbReference type="EC" id="2.7.7.77" evidence="8"/>
<accession>A0AAP2Z9V9</accession>
<keyword evidence="4 8" id="KW-0547">Nucleotide-binding</keyword>
<evidence type="ECO:0000259" key="9">
    <source>
        <dbReference type="Pfam" id="PF12804"/>
    </source>
</evidence>
<keyword evidence="5 8" id="KW-0460">Magnesium</keyword>
<dbReference type="InterPro" id="IPR025877">
    <property type="entry name" value="MobA-like_NTP_Trfase"/>
</dbReference>
<dbReference type="EMBL" id="JAOPJZ010000012">
    <property type="protein sequence ID" value="MCU4753063.1"/>
    <property type="molecule type" value="Genomic_DNA"/>
</dbReference>
<organism evidence="10 11">
    <name type="scientific">Natronosalvus hydrolyticus</name>
    <dbReference type="NCBI Taxonomy" id="2979988"/>
    <lineage>
        <taxon>Archaea</taxon>
        <taxon>Methanobacteriati</taxon>
        <taxon>Methanobacteriota</taxon>
        <taxon>Stenosarchaea group</taxon>
        <taxon>Halobacteria</taxon>
        <taxon>Halobacteriales</taxon>
        <taxon>Natrialbaceae</taxon>
        <taxon>Natronosalvus</taxon>
    </lineage>
</organism>
<comment type="caution">
    <text evidence="10">The sequence shown here is derived from an EMBL/GenBank/DDBJ whole genome shotgun (WGS) entry which is preliminary data.</text>
</comment>
<dbReference type="Pfam" id="PF12804">
    <property type="entry name" value="NTP_transf_3"/>
    <property type="match status" value="1"/>
</dbReference>
<evidence type="ECO:0000313" key="10">
    <source>
        <dbReference type="EMBL" id="MCU4753063.1"/>
    </source>
</evidence>
<dbReference type="GO" id="GO:0046872">
    <property type="term" value="F:metal ion binding"/>
    <property type="evidence" value="ECO:0007669"/>
    <property type="project" value="UniProtKB-KW"/>
</dbReference>
<feature type="binding site" evidence="8">
    <location>
        <position position="115"/>
    </location>
    <ligand>
        <name>GTP</name>
        <dbReference type="ChEBI" id="CHEBI:37565"/>
    </ligand>
</feature>
<dbReference type="InterPro" id="IPR029044">
    <property type="entry name" value="Nucleotide-diphossugar_trans"/>
</dbReference>
<dbReference type="AlphaFoldDB" id="A0AAP2Z9V9"/>
<evidence type="ECO:0000256" key="4">
    <source>
        <dbReference type="ARBA" id="ARBA00022741"/>
    </source>
</evidence>
<feature type="domain" description="MobA-like NTP transferase" evidence="9">
    <location>
        <begin position="13"/>
        <end position="176"/>
    </location>
</feature>
<dbReference type="GO" id="GO:0005525">
    <property type="term" value="F:GTP binding"/>
    <property type="evidence" value="ECO:0007669"/>
    <property type="project" value="UniProtKB-UniRule"/>
</dbReference>
<feature type="binding site" evidence="8">
    <location>
        <begin position="16"/>
        <end position="18"/>
    </location>
    <ligand>
        <name>GTP</name>
        <dbReference type="ChEBI" id="CHEBI:37565"/>
    </ligand>
</feature>
<evidence type="ECO:0000256" key="5">
    <source>
        <dbReference type="ARBA" id="ARBA00022842"/>
    </source>
</evidence>